<feature type="region of interest" description="Disordered" evidence="1">
    <location>
        <begin position="232"/>
        <end position="298"/>
    </location>
</feature>
<dbReference type="Gene3D" id="3.40.33.10">
    <property type="entry name" value="CAP"/>
    <property type="match status" value="2"/>
</dbReference>
<protein>
    <submittedName>
        <fullName evidence="5">SCP domain-containing protein</fullName>
    </submittedName>
</protein>
<dbReference type="InterPro" id="IPR001283">
    <property type="entry name" value="CRISP-related"/>
</dbReference>
<feature type="chain" id="PRO_5036814526" evidence="2">
    <location>
        <begin position="19"/>
        <end position="502"/>
    </location>
</feature>
<evidence type="ECO:0000313" key="4">
    <source>
        <dbReference type="Proteomes" id="UP000887574"/>
    </source>
</evidence>
<evidence type="ECO:0000259" key="3">
    <source>
        <dbReference type="SMART" id="SM00198"/>
    </source>
</evidence>
<feature type="domain" description="SCP" evidence="3">
    <location>
        <begin position="22"/>
        <end position="180"/>
    </location>
</feature>
<dbReference type="Pfam" id="PF00188">
    <property type="entry name" value="CAP"/>
    <property type="match status" value="2"/>
</dbReference>
<feature type="compositionally biased region" description="Low complexity" evidence="1">
    <location>
        <begin position="232"/>
        <end position="291"/>
    </location>
</feature>
<organism evidence="4 5">
    <name type="scientific">Ditylenchus dipsaci</name>
    <dbReference type="NCBI Taxonomy" id="166011"/>
    <lineage>
        <taxon>Eukaryota</taxon>
        <taxon>Metazoa</taxon>
        <taxon>Ecdysozoa</taxon>
        <taxon>Nematoda</taxon>
        <taxon>Chromadorea</taxon>
        <taxon>Rhabditida</taxon>
        <taxon>Tylenchina</taxon>
        <taxon>Tylenchomorpha</taxon>
        <taxon>Sphaerularioidea</taxon>
        <taxon>Anguinidae</taxon>
        <taxon>Anguininae</taxon>
        <taxon>Ditylenchus</taxon>
    </lineage>
</organism>
<dbReference type="PRINTS" id="PR00838">
    <property type="entry name" value="V5ALLERGEN"/>
</dbReference>
<evidence type="ECO:0000313" key="5">
    <source>
        <dbReference type="WBParaSite" id="jg18369"/>
    </source>
</evidence>
<dbReference type="InterPro" id="IPR014044">
    <property type="entry name" value="CAP_dom"/>
</dbReference>
<dbReference type="InterPro" id="IPR035940">
    <property type="entry name" value="CAP_sf"/>
</dbReference>
<reference evidence="5" key="1">
    <citation type="submission" date="2022-11" db="UniProtKB">
        <authorList>
            <consortium name="WormBaseParasite"/>
        </authorList>
    </citation>
    <scope>IDENTIFICATION</scope>
</reference>
<dbReference type="WBParaSite" id="jg18369">
    <property type="protein sequence ID" value="jg18369"/>
    <property type="gene ID" value="jg18369"/>
</dbReference>
<dbReference type="AlphaFoldDB" id="A0A915DEF6"/>
<sequence>MLLYIMVVGSYFVAGASGLTAAQKSIALDSHNNYRSQLARGQSVDNKNATMPQGKNIYQLIYNQTLENSAQLWSNNCTWKHSGAGENMFAYSTNISSEKALSDASNWWWAELAQYGMNRELIFTQAEFDKTVGHWSQMAWGRTTQLGCGVTWCPNGAPPLTWRTTTIVVCHYREYGNYFNQKVYEAGSPCTKNTDCTTFPNSVCNVNMGLCSTVPLSSAVVSTAPGGPVATTARASLPASSTRPATTTTSAKPTTTTLKLATTAKSSTISPLTSSTRPATATTSAKPASSTIRPMTTAMPQSTPLTAAQRRIALDSHNNYRSQLAKGQSVDNNNVTMPQGKNIYQLTYDQTLEESAQSRANNCSYYIIAKAGENVFAYGPKASFETVLTAATKSWWSQLARLGMNRQLNYTLAESYKTVRNWSQMAWGKTTLLGCAMTWCPNGAPPLNWPTATILICHYKEVGNFFNQLVYEAGGPCTKNADCTTYVKSSCNVTMGLCSTTA</sequence>
<feature type="domain" description="SCP" evidence="3">
    <location>
        <begin position="308"/>
        <end position="467"/>
    </location>
</feature>
<dbReference type="SMART" id="SM00198">
    <property type="entry name" value="SCP"/>
    <property type="match status" value="2"/>
</dbReference>
<proteinExistence type="predicted"/>
<dbReference type="GO" id="GO:0005576">
    <property type="term" value="C:extracellular region"/>
    <property type="evidence" value="ECO:0007669"/>
    <property type="project" value="InterPro"/>
</dbReference>
<dbReference type="PANTHER" id="PTHR10334">
    <property type="entry name" value="CYSTEINE-RICH SECRETORY PROTEIN-RELATED"/>
    <property type="match status" value="1"/>
</dbReference>
<feature type="signal peptide" evidence="2">
    <location>
        <begin position="1"/>
        <end position="18"/>
    </location>
</feature>
<dbReference type="InterPro" id="IPR018244">
    <property type="entry name" value="Allrgn_V5/Tpx1_CS"/>
</dbReference>
<dbReference type="CDD" id="cd05380">
    <property type="entry name" value="CAP_euk"/>
    <property type="match status" value="2"/>
</dbReference>
<evidence type="ECO:0000256" key="2">
    <source>
        <dbReference type="SAM" id="SignalP"/>
    </source>
</evidence>
<dbReference type="PRINTS" id="PR00837">
    <property type="entry name" value="V5TPXLIKE"/>
</dbReference>
<dbReference type="Proteomes" id="UP000887574">
    <property type="component" value="Unplaced"/>
</dbReference>
<name>A0A915DEF6_9BILA</name>
<dbReference type="SUPFAM" id="SSF55797">
    <property type="entry name" value="PR-1-like"/>
    <property type="match status" value="2"/>
</dbReference>
<keyword evidence="4" id="KW-1185">Reference proteome</keyword>
<evidence type="ECO:0000256" key="1">
    <source>
        <dbReference type="SAM" id="MobiDB-lite"/>
    </source>
</evidence>
<accession>A0A915DEF6</accession>
<dbReference type="PROSITE" id="PS01009">
    <property type="entry name" value="CRISP_1"/>
    <property type="match status" value="1"/>
</dbReference>
<keyword evidence="2" id="KW-0732">Signal</keyword>
<dbReference type="InterPro" id="IPR002413">
    <property type="entry name" value="V5_allergen-like"/>
</dbReference>